<feature type="domain" description="RNA ligase" evidence="2">
    <location>
        <begin position="72"/>
        <end position="273"/>
    </location>
</feature>
<evidence type="ECO:0000256" key="1">
    <source>
        <dbReference type="SAM" id="MobiDB-lite"/>
    </source>
</evidence>
<dbReference type="InterPro" id="IPR021122">
    <property type="entry name" value="RNA_ligase_dom_REL/Rnl2"/>
</dbReference>
<organism evidence="4">
    <name type="scientific">Naegleria gruberi</name>
    <name type="common">Amoeba</name>
    <dbReference type="NCBI Taxonomy" id="5762"/>
    <lineage>
        <taxon>Eukaryota</taxon>
        <taxon>Discoba</taxon>
        <taxon>Heterolobosea</taxon>
        <taxon>Tetramitia</taxon>
        <taxon>Eutetramitia</taxon>
        <taxon>Vahlkampfiidae</taxon>
        <taxon>Naegleria</taxon>
    </lineage>
</organism>
<dbReference type="RefSeq" id="XP_002672316.1">
    <property type="nucleotide sequence ID" value="XM_002672270.1"/>
</dbReference>
<dbReference type="GeneID" id="8855739"/>
<dbReference type="AlphaFoldDB" id="D2VU55"/>
<reference evidence="3 4" key="1">
    <citation type="journal article" date="2010" name="Cell">
        <title>The genome of Naegleria gruberi illuminates early eukaryotic versatility.</title>
        <authorList>
            <person name="Fritz-Laylin L.K."/>
            <person name="Prochnik S.E."/>
            <person name="Ginger M.L."/>
            <person name="Dacks J.B."/>
            <person name="Carpenter M.L."/>
            <person name="Field M.C."/>
            <person name="Kuo A."/>
            <person name="Paredez A."/>
            <person name="Chapman J."/>
            <person name="Pham J."/>
            <person name="Shu S."/>
            <person name="Neupane R."/>
            <person name="Cipriano M."/>
            <person name="Mancuso J."/>
            <person name="Tu H."/>
            <person name="Salamov A."/>
            <person name="Lindquist E."/>
            <person name="Shapiro H."/>
            <person name="Lucas S."/>
            <person name="Grigoriev I.V."/>
            <person name="Cande W.Z."/>
            <person name="Fulton C."/>
            <person name="Rokhsar D.S."/>
            <person name="Dawson S.C."/>
        </authorList>
    </citation>
    <scope>NUCLEOTIDE SEQUENCE [LARGE SCALE GENOMIC DNA]</scope>
    <source>
        <strain evidence="3 4">NEG-M</strain>
    </source>
</reference>
<dbReference type="OrthoDB" id="10262183at2759"/>
<dbReference type="Pfam" id="PF09414">
    <property type="entry name" value="RNA_ligase"/>
    <property type="match status" value="1"/>
</dbReference>
<evidence type="ECO:0000313" key="4">
    <source>
        <dbReference type="Proteomes" id="UP000006671"/>
    </source>
</evidence>
<name>D2VU55_NAEGR</name>
<dbReference type="EMBL" id="GG738898">
    <property type="protein sequence ID" value="EFC39572.1"/>
    <property type="molecule type" value="Genomic_DNA"/>
</dbReference>
<proteinExistence type="predicted"/>
<feature type="compositionally biased region" description="Acidic residues" evidence="1">
    <location>
        <begin position="105"/>
        <end position="116"/>
    </location>
</feature>
<gene>
    <name evidence="3" type="ORF">NAEGRDRAFT_81234</name>
</gene>
<accession>D2VU55</accession>
<dbReference type="SUPFAM" id="SSF56091">
    <property type="entry name" value="DNA ligase/mRNA capping enzyme, catalytic domain"/>
    <property type="match status" value="1"/>
</dbReference>
<sequence>MLQDMPEIPIDDFDEEQSTQETSTNFDRSKTNKKKKLHDRDVYQLVAKYPSAKEKSSGGGSNRRWVEGVTMVFAQEKIDGSQLSVKRMYKDEMELVEKNSCCGRDDDDEEEGDSENVVETPSSLPEFVKDTDRETQLVFRSKRGPIGCDTFFGDAVRSVSTLADLLRPNWTYRGETVTRLRHTRILYGRIPKHSFVLFEIQNEKGHYLPPNLIQEEAERIGFEYSQILYQGILDFKKLKEVANNSKSQLGGFAMIEGIVTKMYKNGKMSSFKLVAKQYKETKTKKIMKINEFSELDKKLKVIAKGVCTRSRWEKAIFRFLENGGEKKDSDLGGKISLEIKNDIMKEETETVIRLLKENDIEYTDTILNVILEHAVDGAKDWAKDFVKNLDNV</sequence>
<dbReference type="KEGG" id="ngr:NAEGRDRAFT_81234"/>
<protein>
    <recommendedName>
        <fullName evidence="2">RNA ligase domain-containing protein</fullName>
    </recommendedName>
</protein>
<evidence type="ECO:0000259" key="2">
    <source>
        <dbReference type="Pfam" id="PF09414"/>
    </source>
</evidence>
<dbReference type="VEuPathDB" id="AmoebaDB:NAEGRDRAFT_81234"/>
<feature type="region of interest" description="Disordered" evidence="1">
    <location>
        <begin position="99"/>
        <end position="121"/>
    </location>
</feature>
<evidence type="ECO:0000313" key="3">
    <source>
        <dbReference type="EMBL" id="EFC39572.1"/>
    </source>
</evidence>
<dbReference type="OMA" id="HTRILYG"/>
<dbReference type="InParanoid" id="D2VU55"/>
<feature type="compositionally biased region" description="Acidic residues" evidence="1">
    <location>
        <begin position="9"/>
        <end position="18"/>
    </location>
</feature>
<feature type="region of interest" description="Disordered" evidence="1">
    <location>
        <begin position="1"/>
        <end position="37"/>
    </location>
</feature>
<dbReference type="Proteomes" id="UP000006671">
    <property type="component" value="Unassembled WGS sequence"/>
</dbReference>
<keyword evidence="4" id="KW-1185">Reference proteome</keyword>